<keyword evidence="2" id="KW-1185">Reference proteome</keyword>
<evidence type="ECO:0000313" key="2">
    <source>
        <dbReference type="Proteomes" id="UP000181790"/>
    </source>
</evidence>
<name>A0A1S2VMG9_9BACT</name>
<dbReference type="Proteomes" id="UP000181790">
    <property type="component" value="Unassembled WGS sequence"/>
</dbReference>
<proteinExistence type="predicted"/>
<reference evidence="1 2" key="1">
    <citation type="submission" date="2016-10" db="EMBL/GenBank/DDBJ databases">
        <title>Arsenicibacter rosenii gen. nov., sp. nov., an efficient arsenic-methylating bacterium isolated from an arsenic-contaminated paddy soil.</title>
        <authorList>
            <person name="Huang K."/>
        </authorList>
    </citation>
    <scope>NUCLEOTIDE SEQUENCE [LARGE SCALE GENOMIC DNA]</scope>
    <source>
        <strain evidence="1 2">SM-1</strain>
    </source>
</reference>
<evidence type="ECO:0000313" key="1">
    <source>
        <dbReference type="EMBL" id="OIN59963.1"/>
    </source>
</evidence>
<gene>
    <name evidence="1" type="ORF">BLX24_09000</name>
</gene>
<dbReference type="OrthoDB" id="670198at2"/>
<protein>
    <submittedName>
        <fullName evidence="1">Uncharacterized protein</fullName>
    </submittedName>
</protein>
<dbReference type="RefSeq" id="WP_071502762.1">
    <property type="nucleotide sequence ID" value="NZ_MORL01000003.1"/>
</dbReference>
<dbReference type="EMBL" id="MORL01000003">
    <property type="protein sequence ID" value="OIN59963.1"/>
    <property type="molecule type" value="Genomic_DNA"/>
</dbReference>
<dbReference type="AlphaFoldDB" id="A0A1S2VMG9"/>
<organism evidence="1 2">
    <name type="scientific">Arsenicibacter rosenii</name>
    <dbReference type="NCBI Taxonomy" id="1750698"/>
    <lineage>
        <taxon>Bacteria</taxon>
        <taxon>Pseudomonadati</taxon>
        <taxon>Bacteroidota</taxon>
        <taxon>Cytophagia</taxon>
        <taxon>Cytophagales</taxon>
        <taxon>Spirosomataceae</taxon>
        <taxon>Arsenicibacter</taxon>
    </lineage>
</organism>
<accession>A0A1S2VMG9</accession>
<sequence>MKENTLLHRQIHPNFVQNKIVSTQAFIKENDVASLSFVPKESDNNKLSVYNGDKFTPEQAYDHYTQKFTSFGVLSISKSECDSITPLSVAEDNDPFDGHSYIDFTAISSKNQIKIKAQKLRDTAIKRGWSYRNK</sequence>
<comment type="caution">
    <text evidence="1">The sequence shown here is derived from an EMBL/GenBank/DDBJ whole genome shotgun (WGS) entry which is preliminary data.</text>
</comment>